<dbReference type="FunFam" id="3.90.180.10:FF:000100">
    <property type="entry name" value="Putative cinnamyl alcohol dehydrogenase 6"/>
    <property type="match status" value="1"/>
</dbReference>
<dbReference type="Gene3D" id="3.40.50.720">
    <property type="entry name" value="NAD(P)-binding Rossmann-like Domain"/>
    <property type="match status" value="1"/>
</dbReference>
<dbReference type="CDD" id="cd05283">
    <property type="entry name" value="CAD1"/>
    <property type="match status" value="1"/>
</dbReference>
<dbReference type="Proteomes" id="UP000825935">
    <property type="component" value="Chromosome 4"/>
</dbReference>
<dbReference type="InterPro" id="IPR011032">
    <property type="entry name" value="GroES-like_sf"/>
</dbReference>
<keyword evidence="8" id="KW-1185">Reference proteome</keyword>
<dbReference type="OMA" id="GWGEQKF"/>
<feature type="domain" description="Enoyl reductase (ER)" evidence="6">
    <location>
        <begin position="23"/>
        <end position="351"/>
    </location>
</feature>
<protein>
    <recommendedName>
        <fullName evidence="6">Enoyl reductase (ER) domain-containing protein</fullName>
    </recommendedName>
</protein>
<sequence>MSGDGHDNGVHNCLGWAARDSSGFLSPFKFSRRTPGPFDVSYRITHCGVCYADVLWSRNMLGHTKYPVVPGHEVVGIVTAVGAEVSRFKVGDRVGNGAFVNSCRHCEFCEKRMENNCTEGCVLTYDAIDHDGSITRGGFSTHMLVHERYCVKIPDALLPELAGPLLCAGIVVYSPMVRHGMNKTGKSIGIIGLGGSGHLAVKFAKSFGATVTVLSTSPSKKDEALGVLGAHRFIVTSNKEEMEIAAKSLDYIIDTASGDHTLDPYLALLKTGGMLLLIGAPRELKFSPANLFLGMKSIVGSVGGGTKEMEEMLDYCANHGIAPIIELIPIQYINEALNRLSNNDVRYRFVVDIEGSLHME</sequence>
<dbReference type="InterPro" id="IPR020843">
    <property type="entry name" value="ER"/>
</dbReference>
<dbReference type="Pfam" id="PF00107">
    <property type="entry name" value="ADH_zinc_N"/>
    <property type="match status" value="1"/>
</dbReference>
<comment type="caution">
    <text evidence="7">The sequence shown here is derived from an EMBL/GenBank/DDBJ whole genome shotgun (WGS) entry which is preliminary data.</text>
</comment>
<evidence type="ECO:0000256" key="2">
    <source>
        <dbReference type="ARBA" id="ARBA00022723"/>
    </source>
</evidence>
<dbReference type="OrthoDB" id="1879366at2759"/>
<evidence type="ECO:0000256" key="1">
    <source>
        <dbReference type="ARBA" id="ARBA00001947"/>
    </source>
</evidence>
<dbReference type="PROSITE" id="PS00059">
    <property type="entry name" value="ADH_ZINC"/>
    <property type="match status" value="1"/>
</dbReference>
<comment type="similarity">
    <text evidence="5">Belongs to the zinc-containing alcohol dehydrogenase family.</text>
</comment>
<name>A0A8T2V240_CERRI</name>
<evidence type="ECO:0000256" key="5">
    <source>
        <dbReference type="RuleBase" id="RU361277"/>
    </source>
</evidence>
<keyword evidence="4" id="KW-0560">Oxidoreductase</keyword>
<dbReference type="GO" id="GO:0016616">
    <property type="term" value="F:oxidoreductase activity, acting on the CH-OH group of donors, NAD or NADP as acceptor"/>
    <property type="evidence" value="ECO:0007669"/>
    <property type="project" value="InterPro"/>
</dbReference>
<evidence type="ECO:0000256" key="3">
    <source>
        <dbReference type="ARBA" id="ARBA00022833"/>
    </source>
</evidence>
<dbReference type="GO" id="GO:0008270">
    <property type="term" value="F:zinc ion binding"/>
    <property type="evidence" value="ECO:0007669"/>
    <property type="project" value="InterPro"/>
</dbReference>
<dbReference type="InterPro" id="IPR047109">
    <property type="entry name" value="CAD-like"/>
</dbReference>
<evidence type="ECO:0000256" key="4">
    <source>
        <dbReference type="ARBA" id="ARBA00023002"/>
    </source>
</evidence>
<accession>A0A8T2V240</accession>
<keyword evidence="3 5" id="KW-0862">Zinc</keyword>
<dbReference type="EMBL" id="CM035409">
    <property type="protein sequence ID" value="KAH7440003.1"/>
    <property type="molecule type" value="Genomic_DNA"/>
</dbReference>
<dbReference type="Pfam" id="PF08240">
    <property type="entry name" value="ADH_N"/>
    <property type="match status" value="1"/>
</dbReference>
<evidence type="ECO:0000313" key="7">
    <source>
        <dbReference type="EMBL" id="KAH7440003.1"/>
    </source>
</evidence>
<dbReference type="SUPFAM" id="SSF50129">
    <property type="entry name" value="GroES-like"/>
    <property type="match status" value="1"/>
</dbReference>
<dbReference type="SUPFAM" id="SSF51735">
    <property type="entry name" value="NAD(P)-binding Rossmann-fold domains"/>
    <property type="match status" value="1"/>
</dbReference>
<evidence type="ECO:0000313" key="8">
    <source>
        <dbReference type="Proteomes" id="UP000825935"/>
    </source>
</evidence>
<gene>
    <name evidence="7" type="ORF">KP509_04G087300</name>
</gene>
<dbReference type="InterPro" id="IPR002328">
    <property type="entry name" value="ADH_Zn_CS"/>
</dbReference>
<dbReference type="Gene3D" id="3.90.180.10">
    <property type="entry name" value="Medium-chain alcohol dehydrogenases, catalytic domain"/>
    <property type="match status" value="1"/>
</dbReference>
<comment type="cofactor">
    <cofactor evidence="1 5">
        <name>Zn(2+)</name>
        <dbReference type="ChEBI" id="CHEBI:29105"/>
    </cofactor>
</comment>
<dbReference type="InterPro" id="IPR013154">
    <property type="entry name" value="ADH-like_N"/>
</dbReference>
<dbReference type="PANTHER" id="PTHR42683">
    <property type="entry name" value="ALDEHYDE REDUCTASE"/>
    <property type="match status" value="1"/>
</dbReference>
<dbReference type="FunFam" id="3.40.50.720:FF:000022">
    <property type="entry name" value="Cinnamyl alcohol dehydrogenase"/>
    <property type="match status" value="1"/>
</dbReference>
<dbReference type="InterPro" id="IPR013149">
    <property type="entry name" value="ADH-like_C"/>
</dbReference>
<dbReference type="InterPro" id="IPR036291">
    <property type="entry name" value="NAD(P)-bd_dom_sf"/>
</dbReference>
<reference evidence="7" key="1">
    <citation type="submission" date="2021-08" db="EMBL/GenBank/DDBJ databases">
        <title>WGS assembly of Ceratopteris richardii.</title>
        <authorList>
            <person name="Marchant D.B."/>
            <person name="Chen G."/>
            <person name="Jenkins J."/>
            <person name="Shu S."/>
            <person name="Leebens-Mack J."/>
            <person name="Grimwood J."/>
            <person name="Schmutz J."/>
            <person name="Soltis P."/>
            <person name="Soltis D."/>
            <person name="Chen Z.-H."/>
        </authorList>
    </citation>
    <scope>NUCLEOTIDE SEQUENCE</scope>
    <source>
        <strain evidence="7">Whitten #5841</strain>
        <tissue evidence="7">Leaf</tissue>
    </source>
</reference>
<evidence type="ECO:0000259" key="6">
    <source>
        <dbReference type="SMART" id="SM00829"/>
    </source>
</evidence>
<proteinExistence type="inferred from homology"/>
<dbReference type="SMART" id="SM00829">
    <property type="entry name" value="PKS_ER"/>
    <property type="match status" value="1"/>
</dbReference>
<keyword evidence="2 5" id="KW-0479">Metal-binding</keyword>
<dbReference type="AlphaFoldDB" id="A0A8T2V240"/>
<organism evidence="7 8">
    <name type="scientific">Ceratopteris richardii</name>
    <name type="common">Triangle waterfern</name>
    <dbReference type="NCBI Taxonomy" id="49495"/>
    <lineage>
        <taxon>Eukaryota</taxon>
        <taxon>Viridiplantae</taxon>
        <taxon>Streptophyta</taxon>
        <taxon>Embryophyta</taxon>
        <taxon>Tracheophyta</taxon>
        <taxon>Polypodiopsida</taxon>
        <taxon>Polypodiidae</taxon>
        <taxon>Polypodiales</taxon>
        <taxon>Pteridineae</taxon>
        <taxon>Pteridaceae</taxon>
        <taxon>Parkerioideae</taxon>
        <taxon>Ceratopteris</taxon>
    </lineage>
</organism>